<dbReference type="AlphaFoldDB" id="A0A9D1X371"/>
<evidence type="ECO:0008006" key="4">
    <source>
        <dbReference type="Google" id="ProtNLM"/>
    </source>
</evidence>
<dbReference type="EMBL" id="DXEQ01000048">
    <property type="protein sequence ID" value="HIX71736.1"/>
    <property type="molecule type" value="Genomic_DNA"/>
</dbReference>
<proteinExistence type="predicted"/>
<evidence type="ECO:0000313" key="3">
    <source>
        <dbReference type="Proteomes" id="UP000886805"/>
    </source>
</evidence>
<comment type="caution">
    <text evidence="2">The sequence shown here is derived from an EMBL/GenBank/DDBJ whole genome shotgun (WGS) entry which is preliminary data.</text>
</comment>
<sequence length="144" mass="16119">MQHTDTCQLLKECNSGIKMAVDAIQEVLPNVKNGELRSKLTACEQAHRKLGDETHALLLENHAPDEELSLMAKGMSWIKTNLKMSVDPGDDTIANLISTGCDMGVRNLNKYLNEYQNACDRAKSLVKKVIRLEEDLSVDMRAYL</sequence>
<accession>A0A9D1X371</accession>
<gene>
    <name evidence="2" type="ORF">H9849_01810</name>
</gene>
<evidence type="ECO:0000313" key="2">
    <source>
        <dbReference type="EMBL" id="HIX71736.1"/>
    </source>
</evidence>
<dbReference type="Proteomes" id="UP000886805">
    <property type="component" value="Unassembled WGS sequence"/>
</dbReference>
<reference evidence="2" key="1">
    <citation type="journal article" date="2021" name="PeerJ">
        <title>Extensive microbial diversity within the chicken gut microbiome revealed by metagenomics and culture.</title>
        <authorList>
            <person name="Gilroy R."/>
            <person name="Ravi A."/>
            <person name="Getino M."/>
            <person name="Pursley I."/>
            <person name="Horton D.L."/>
            <person name="Alikhan N.F."/>
            <person name="Baker D."/>
            <person name="Gharbi K."/>
            <person name="Hall N."/>
            <person name="Watson M."/>
            <person name="Adriaenssens E.M."/>
            <person name="Foster-Nyarko E."/>
            <person name="Jarju S."/>
            <person name="Secka A."/>
            <person name="Antonio M."/>
            <person name="Oren A."/>
            <person name="Chaudhuri R.R."/>
            <person name="La Ragione R."/>
            <person name="Hildebrand F."/>
            <person name="Pallen M.J."/>
        </authorList>
    </citation>
    <scope>NUCLEOTIDE SEQUENCE</scope>
    <source>
        <strain evidence="2">ChiSxjej3B15-1167</strain>
    </source>
</reference>
<protein>
    <recommendedName>
        <fullName evidence="4">DUF2383 domain-containing protein</fullName>
    </recommendedName>
</protein>
<reference evidence="2" key="2">
    <citation type="submission" date="2021-04" db="EMBL/GenBank/DDBJ databases">
        <authorList>
            <person name="Gilroy R."/>
        </authorList>
    </citation>
    <scope>NUCLEOTIDE SEQUENCE</scope>
    <source>
        <strain evidence="2">ChiSxjej3B15-1167</strain>
    </source>
</reference>
<organism evidence="2 3">
    <name type="scientific">Candidatus Anaerobutyricum stercoripullorum</name>
    <dbReference type="NCBI Taxonomy" id="2838456"/>
    <lineage>
        <taxon>Bacteria</taxon>
        <taxon>Bacillati</taxon>
        <taxon>Bacillota</taxon>
        <taxon>Clostridia</taxon>
        <taxon>Lachnospirales</taxon>
        <taxon>Lachnospiraceae</taxon>
        <taxon>Anaerobutyricum</taxon>
    </lineage>
</organism>
<evidence type="ECO:0000256" key="1">
    <source>
        <dbReference type="SAM" id="Coils"/>
    </source>
</evidence>
<keyword evidence="1" id="KW-0175">Coiled coil</keyword>
<name>A0A9D1X371_9FIRM</name>
<feature type="coiled-coil region" evidence="1">
    <location>
        <begin position="105"/>
        <end position="135"/>
    </location>
</feature>